<evidence type="ECO:0000313" key="2">
    <source>
        <dbReference type="EMBL" id="CAG5104896.1"/>
    </source>
</evidence>
<keyword evidence="3" id="KW-1185">Reference proteome</keyword>
<protein>
    <submittedName>
        <fullName evidence="2">Oidioi.mRNA.OKI2018_I69.chr1.g1648.t1.cds</fullName>
    </submittedName>
</protein>
<dbReference type="EMBL" id="OU015566">
    <property type="protein sequence ID" value="CAG5104896.1"/>
    <property type="molecule type" value="Genomic_DNA"/>
</dbReference>
<dbReference type="Proteomes" id="UP001158576">
    <property type="component" value="Chromosome 1"/>
</dbReference>
<gene>
    <name evidence="2" type="ORF">OKIOD_LOCUS10413</name>
</gene>
<evidence type="ECO:0000256" key="1">
    <source>
        <dbReference type="SAM" id="SignalP"/>
    </source>
</evidence>
<reference evidence="2 3" key="1">
    <citation type="submission" date="2021-04" db="EMBL/GenBank/DDBJ databases">
        <authorList>
            <person name="Bliznina A."/>
        </authorList>
    </citation>
    <scope>NUCLEOTIDE SEQUENCE [LARGE SCALE GENOMIC DNA]</scope>
</reference>
<proteinExistence type="predicted"/>
<organism evidence="2 3">
    <name type="scientific">Oikopleura dioica</name>
    <name type="common">Tunicate</name>
    <dbReference type="NCBI Taxonomy" id="34765"/>
    <lineage>
        <taxon>Eukaryota</taxon>
        <taxon>Metazoa</taxon>
        <taxon>Chordata</taxon>
        <taxon>Tunicata</taxon>
        <taxon>Appendicularia</taxon>
        <taxon>Copelata</taxon>
        <taxon>Oikopleuridae</taxon>
        <taxon>Oikopleura</taxon>
    </lineage>
</organism>
<evidence type="ECO:0000313" key="3">
    <source>
        <dbReference type="Proteomes" id="UP001158576"/>
    </source>
</evidence>
<name>A0ABN7SXQ9_OIKDI</name>
<accession>A0ABN7SXQ9</accession>
<feature type="chain" id="PRO_5047360322" evidence="1">
    <location>
        <begin position="18"/>
        <end position="155"/>
    </location>
</feature>
<sequence>MKIFSIFTFLLVAMAKAQNRKTETALKRVEDTRDAALQWIDEEIPQFRKAKKLRSRINTISAQMLDSIENGCKLSKKKEDDYEEETSEIEKRRFKLPADPWEKTLKFAKSGRRVNKIFLSNCVGYQRIEKKWNRVRNGMQKAFIRVNKLGPDFNP</sequence>
<keyword evidence="1" id="KW-0732">Signal</keyword>
<feature type="signal peptide" evidence="1">
    <location>
        <begin position="1"/>
        <end position="17"/>
    </location>
</feature>